<dbReference type="SMART" id="SM00116">
    <property type="entry name" value="CBS"/>
    <property type="match status" value="4"/>
</dbReference>
<dbReference type="Pfam" id="PF13426">
    <property type="entry name" value="PAS_9"/>
    <property type="match status" value="1"/>
</dbReference>
<dbReference type="RefSeq" id="WP_175617090.1">
    <property type="nucleotide sequence ID" value="NZ_FTOA01000005.1"/>
</dbReference>
<dbReference type="Proteomes" id="UP000185678">
    <property type="component" value="Unassembled WGS sequence"/>
</dbReference>
<evidence type="ECO:0000313" key="12">
    <source>
        <dbReference type="Proteomes" id="UP000185678"/>
    </source>
</evidence>
<dbReference type="SMART" id="SM00091">
    <property type="entry name" value="PAS"/>
    <property type="match status" value="1"/>
</dbReference>
<dbReference type="InterPro" id="IPR052162">
    <property type="entry name" value="Sensor_kinase/Photoreceptor"/>
</dbReference>
<dbReference type="SUPFAM" id="SSF55874">
    <property type="entry name" value="ATPase domain of HSP90 chaperone/DNA topoisomerase II/histidine kinase"/>
    <property type="match status" value="1"/>
</dbReference>
<dbReference type="PROSITE" id="PS50112">
    <property type="entry name" value="PAS"/>
    <property type="match status" value="1"/>
</dbReference>
<evidence type="ECO:0000256" key="4">
    <source>
        <dbReference type="ARBA" id="ARBA00022679"/>
    </source>
</evidence>
<dbReference type="Pfam" id="PF00571">
    <property type="entry name" value="CBS"/>
    <property type="match status" value="4"/>
</dbReference>
<dbReference type="GO" id="GO:0000155">
    <property type="term" value="F:phosphorelay sensor kinase activity"/>
    <property type="evidence" value="ECO:0007669"/>
    <property type="project" value="InterPro"/>
</dbReference>
<proteinExistence type="predicted"/>
<keyword evidence="6" id="KW-0129">CBS domain</keyword>
<keyword evidence="3" id="KW-0597">Phosphoprotein</keyword>
<reference evidence="11 12" key="1">
    <citation type="submission" date="2017-01" db="EMBL/GenBank/DDBJ databases">
        <authorList>
            <person name="Mah S.A."/>
            <person name="Swanson W.J."/>
            <person name="Moy G.W."/>
            <person name="Vacquier V.D."/>
        </authorList>
    </citation>
    <scope>NUCLEOTIDE SEQUENCE [LARGE SCALE GENOMIC DNA]</scope>
    <source>
        <strain evidence="11 12">DSM 11589</strain>
    </source>
</reference>
<organism evidence="11 12">
    <name type="scientific">Insolitispirillum peregrinum</name>
    <dbReference type="NCBI Taxonomy" id="80876"/>
    <lineage>
        <taxon>Bacteria</taxon>
        <taxon>Pseudomonadati</taxon>
        <taxon>Pseudomonadota</taxon>
        <taxon>Alphaproteobacteria</taxon>
        <taxon>Rhodospirillales</taxon>
        <taxon>Novispirillaceae</taxon>
        <taxon>Insolitispirillum</taxon>
    </lineage>
</organism>
<dbReference type="InterPro" id="IPR046342">
    <property type="entry name" value="CBS_dom_sf"/>
</dbReference>
<dbReference type="Pfam" id="PF00512">
    <property type="entry name" value="HisKA"/>
    <property type="match status" value="1"/>
</dbReference>
<dbReference type="InterPro" id="IPR036097">
    <property type="entry name" value="HisK_dim/P_sf"/>
</dbReference>
<dbReference type="NCBIfam" id="TIGR00229">
    <property type="entry name" value="sensory_box"/>
    <property type="match status" value="1"/>
</dbReference>
<protein>
    <recommendedName>
        <fullName evidence="2">histidine kinase</fullName>
        <ecNumber evidence="2">2.7.13.3</ecNumber>
    </recommendedName>
</protein>
<dbReference type="PROSITE" id="PS50109">
    <property type="entry name" value="HIS_KIN"/>
    <property type="match status" value="1"/>
</dbReference>
<evidence type="ECO:0000313" key="11">
    <source>
        <dbReference type="EMBL" id="SIT01028.1"/>
    </source>
</evidence>
<evidence type="ECO:0000256" key="2">
    <source>
        <dbReference type="ARBA" id="ARBA00012438"/>
    </source>
</evidence>
<dbReference type="Gene3D" id="3.30.450.20">
    <property type="entry name" value="PAS domain"/>
    <property type="match status" value="1"/>
</dbReference>
<dbReference type="PROSITE" id="PS50113">
    <property type="entry name" value="PAC"/>
    <property type="match status" value="1"/>
</dbReference>
<evidence type="ECO:0000256" key="5">
    <source>
        <dbReference type="ARBA" id="ARBA00022777"/>
    </source>
</evidence>
<dbReference type="SMART" id="SM00388">
    <property type="entry name" value="HisKA"/>
    <property type="match status" value="1"/>
</dbReference>
<dbReference type="SMART" id="SM00387">
    <property type="entry name" value="HATPase_c"/>
    <property type="match status" value="1"/>
</dbReference>
<comment type="catalytic activity">
    <reaction evidence="1">
        <text>ATP + protein L-histidine = ADP + protein N-phospho-L-histidine.</text>
        <dbReference type="EC" id="2.7.13.3"/>
    </reaction>
</comment>
<feature type="domain" description="PAS" evidence="8">
    <location>
        <begin position="306"/>
        <end position="352"/>
    </location>
</feature>
<dbReference type="CDD" id="cd00082">
    <property type="entry name" value="HisKA"/>
    <property type="match status" value="1"/>
</dbReference>
<evidence type="ECO:0000256" key="6">
    <source>
        <dbReference type="PROSITE-ProRule" id="PRU00703"/>
    </source>
</evidence>
<dbReference type="InterPro" id="IPR035965">
    <property type="entry name" value="PAS-like_dom_sf"/>
</dbReference>
<evidence type="ECO:0000259" key="10">
    <source>
        <dbReference type="PROSITE" id="PS51371"/>
    </source>
</evidence>
<dbReference type="CDD" id="cd00130">
    <property type="entry name" value="PAS"/>
    <property type="match status" value="1"/>
</dbReference>
<feature type="domain" description="Histidine kinase" evidence="7">
    <location>
        <begin position="448"/>
        <end position="674"/>
    </location>
</feature>
<dbReference type="Pfam" id="PF02518">
    <property type="entry name" value="HATPase_c"/>
    <property type="match status" value="1"/>
</dbReference>
<dbReference type="EC" id="2.7.13.3" evidence="2"/>
<dbReference type="SUPFAM" id="SSF54631">
    <property type="entry name" value="CBS-domain pair"/>
    <property type="match status" value="2"/>
</dbReference>
<feature type="domain" description="CBS" evidence="10">
    <location>
        <begin position="171"/>
        <end position="226"/>
    </location>
</feature>
<gene>
    <name evidence="11" type="ORF">SAMN05421779_105327</name>
</gene>
<keyword evidence="4" id="KW-0808">Transferase</keyword>
<feature type="domain" description="PAC" evidence="9">
    <location>
        <begin position="378"/>
        <end position="430"/>
    </location>
</feature>
<keyword evidence="12" id="KW-1185">Reference proteome</keyword>
<dbReference type="SUPFAM" id="SSF55785">
    <property type="entry name" value="PYP-like sensor domain (PAS domain)"/>
    <property type="match status" value="1"/>
</dbReference>
<dbReference type="AlphaFoldDB" id="A0A1N7NRZ2"/>
<accession>A0A1N7NRZ2</accession>
<dbReference type="Gene3D" id="3.10.580.10">
    <property type="entry name" value="CBS-domain"/>
    <property type="match status" value="2"/>
</dbReference>
<dbReference type="InterPro" id="IPR005467">
    <property type="entry name" value="His_kinase_dom"/>
</dbReference>
<dbReference type="InterPro" id="IPR004358">
    <property type="entry name" value="Sig_transdc_His_kin-like_C"/>
</dbReference>
<evidence type="ECO:0000259" key="8">
    <source>
        <dbReference type="PROSITE" id="PS50112"/>
    </source>
</evidence>
<evidence type="ECO:0000256" key="1">
    <source>
        <dbReference type="ARBA" id="ARBA00000085"/>
    </source>
</evidence>
<feature type="domain" description="CBS" evidence="10">
    <location>
        <begin position="42"/>
        <end position="98"/>
    </location>
</feature>
<feature type="domain" description="CBS" evidence="10">
    <location>
        <begin position="234"/>
        <end position="292"/>
    </location>
</feature>
<dbReference type="SUPFAM" id="SSF47384">
    <property type="entry name" value="Homodimeric domain of signal transducing histidine kinase"/>
    <property type="match status" value="1"/>
</dbReference>
<dbReference type="Gene3D" id="3.30.565.10">
    <property type="entry name" value="Histidine kinase-like ATPase, C-terminal domain"/>
    <property type="match status" value="1"/>
</dbReference>
<dbReference type="PROSITE" id="PS51371">
    <property type="entry name" value="CBS"/>
    <property type="match status" value="4"/>
</dbReference>
<dbReference type="InterPro" id="IPR003661">
    <property type="entry name" value="HisK_dim/P_dom"/>
</dbReference>
<dbReference type="InterPro" id="IPR000644">
    <property type="entry name" value="CBS_dom"/>
</dbReference>
<sequence>MVSVAEYETITADQPRRGTPVQGDWANYLSMSRSDWPVRHIMNRQVLTCSPDLSVGQAAELMVARRCSSIVVVDAASVPLGIWTEHDALALDLPSADAGRRSIADVMTSPVLTVDADLPLEELVLRFRDHGTRHFVVTEQGALAGVISQTDVIRSQGVHAYLTVRDVGSLVEKAPLTVQGEDSLAAVMRTLRDRGGDAAVVLRQGQPYGIITERDILRLVASRREVGTTCQEVCSHPVLSVTSTTPLIQAHDLMEQHKIRHLVVLGPDQVLLSLLSFRDILAGIELDYTRYLQAALDRQHQVIRLGQERQRQIIEATLEGFAEVDREARIVRVNAALCHMLGYQAYDLIGQTPACFCTASSVEQFRSQFSRIDQQDHRSYDLMAVRRDGTQIPLRVNATTLRDEAGQVTGAFAFFTDQSEEQRQRNELQALLEQVSSSNADLESFAYVVSHDLQQPLRMVTSYLGLLTRRYSANVPPEGQEFIGYAVDGAKRMQSMIMDLLEYSRVNRRGSEFQPCDSNDCLALAVREVAVALQTCGGTVDIAPLPLVQADPLQIQRLFYCLLDNAIIYRDLQRPLRIRISAGRLPSGPWEFRVQDNGIGIEPQHNERVFQIFQRLHPRLEPQWGEAGANGRGNGNGIGLALSKRIVDRHHGEIHLESVAGEGTVVVFTLPAAEEGDA</sequence>
<dbReference type="PANTHER" id="PTHR43304">
    <property type="entry name" value="PHYTOCHROME-LIKE PROTEIN CPH1"/>
    <property type="match status" value="1"/>
</dbReference>
<dbReference type="EMBL" id="FTOA01000005">
    <property type="protein sequence ID" value="SIT01028.1"/>
    <property type="molecule type" value="Genomic_DNA"/>
</dbReference>
<dbReference type="InterPro" id="IPR000700">
    <property type="entry name" value="PAS-assoc_C"/>
</dbReference>
<evidence type="ECO:0000256" key="3">
    <source>
        <dbReference type="ARBA" id="ARBA00022553"/>
    </source>
</evidence>
<dbReference type="InterPro" id="IPR001610">
    <property type="entry name" value="PAC"/>
</dbReference>
<dbReference type="InterPro" id="IPR000014">
    <property type="entry name" value="PAS"/>
</dbReference>
<dbReference type="STRING" id="80876.SAMN05421779_105327"/>
<dbReference type="InterPro" id="IPR036890">
    <property type="entry name" value="HATPase_C_sf"/>
</dbReference>
<dbReference type="InterPro" id="IPR003594">
    <property type="entry name" value="HATPase_dom"/>
</dbReference>
<evidence type="ECO:0000259" key="7">
    <source>
        <dbReference type="PROSITE" id="PS50109"/>
    </source>
</evidence>
<name>A0A1N7NRZ2_9PROT</name>
<feature type="domain" description="CBS" evidence="10">
    <location>
        <begin position="107"/>
        <end position="164"/>
    </location>
</feature>
<dbReference type="PRINTS" id="PR00344">
    <property type="entry name" value="BCTRLSENSOR"/>
</dbReference>
<dbReference type="SMART" id="SM00086">
    <property type="entry name" value="PAC"/>
    <property type="match status" value="1"/>
</dbReference>
<keyword evidence="5" id="KW-0418">Kinase</keyword>
<dbReference type="Gene3D" id="1.10.287.130">
    <property type="match status" value="1"/>
</dbReference>
<evidence type="ECO:0000259" key="9">
    <source>
        <dbReference type="PROSITE" id="PS50113"/>
    </source>
</evidence>
<dbReference type="PANTHER" id="PTHR43304:SF1">
    <property type="entry name" value="PAC DOMAIN-CONTAINING PROTEIN"/>
    <property type="match status" value="1"/>
</dbReference>